<comment type="caution">
    <text evidence="3">The sequence shown here is derived from an EMBL/GenBank/DDBJ whole genome shotgun (WGS) entry which is preliminary data.</text>
</comment>
<dbReference type="Pfam" id="PF18758">
    <property type="entry name" value="KDZ"/>
    <property type="match status" value="1"/>
</dbReference>
<feature type="compositionally biased region" description="Low complexity" evidence="1">
    <location>
        <begin position="1067"/>
        <end position="1077"/>
    </location>
</feature>
<accession>A0ABR1IM66</accession>
<dbReference type="PANTHER" id="PTHR33104:SF2">
    <property type="entry name" value="CXC3 LIKE CYSTEINE CLUSTER DOMAIN-CONTAINING PROTEIN"/>
    <property type="match status" value="1"/>
</dbReference>
<reference evidence="3 4" key="1">
    <citation type="submission" date="2024-01" db="EMBL/GenBank/DDBJ databases">
        <title>A draft genome for the cacao thread blight pathogen Marasmiellus scandens.</title>
        <authorList>
            <person name="Baruah I.K."/>
            <person name="Leung J."/>
            <person name="Bukari Y."/>
            <person name="Amoako-Attah I."/>
            <person name="Meinhardt L.W."/>
            <person name="Bailey B.A."/>
            <person name="Cohen S.P."/>
        </authorList>
    </citation>
    <scope>NUCLEOTIDE SEQUENCE [LARGE SCALE GENOMIC DNA]</scope>
    <source>
        <strain evidence="3 4">GH-19</strain>
    </source>
</reference>
<evidence type="ECO:0000313" key="4">
    <source>
        <dbReference type="Proteomes" id="UP001498398"/>
    </source>
</evidence>
<feature type="region of interest" description="Disordered" evidence="1">
    <location>
        <begin position="1059"/>
        <end position="1116"/>
    </location>
</feature>
<feature type="compositionally biased region" description="Acidic residues" evidence="1">
    <location>
        <begin position="1080"/>
        <end position="1110"/>
    </location>
</feature>
<dbReference type="InterPro" id="IPR040521">
    <property type="entry name" value="KDZ"/>
</dbReference>
<dbReference type="Proteomes" id="UP001498398">
    <property type="component" value="Unassembled WGS sequence"/>
</dbReference>
<organism evidence="3 4">
    <name type="scientific">Marasmiellus scandens</name>
    <dbReference type="NCBI Taxonomy" id="2682957"/>
    <lineage>
        <taxon>Eukaryota</taxon>
        <taxon>Fungi</taxon>
        <taxon>Dikarya</taxon>
        <taxon>Basidiomycota</taxon>
        <taxon>Agaricomycotina</taxon>
        <taxon>Agaricomycetes</taxon>
        <taxon>Agaricomycetidae</taxon>
        <taxon>Agaricales</taxon>
        <taxon>Marasmiineae</taxon>
        <taxon>Omphalotaceae</taxon>
        <taxon>Marasmiellus</taxon>
    </lineage>
</organism>
<feature type="domain" description="CxC2-like cysteine cluster KDZ transposase-associated" evidence="2">
    <location>
        <begin position="189"/>
        <end position="297"/>
    </location>
</feature>
<dbReference type="PANTHER" id="PTHR33104">
    <property type="entry name" value="SI:DKEY-29D5.2"/>
    <property type="match status" value="1"/>
</dbReference>
<proteinExistence type="predicted"/>
<dbReference type="Pfam" id="PF18803">
    <property type="entry name" value="CxC2"/>
    <property type="match status" value="1"/>
</dbReference>
<evidence type="ECO:0000256" key="1">
    <source>
        <dbReference type="SAM" id="MobiDB-lite"/>
    </source>
</evidence>
<sequence length="1128" mass="129124">MPSTSEPATKKRKIQPNNPFAGANLSHFGLNIFDAQDAVITQSHLSRDRQRVTQTQTFAPAIPPSEKLPCSQNLNEEFSDPSPQDHVGVTLSPKKVKRKLYASDRPVASWLKLRDKILVVMMILRGRGENIPSTCGFCVSETSGSPIYRCKECHGQLLMCKTCIIQQHRLNPFHRIEKWNGRFFETIPLRDLGLHIQVGHPDGSKCARPIPGPEGFTVIHTNGLHQVNIDYCGCPHAAAQDLWQQLTLSELFPATTEKPQTCSTFRILELFHILNLEGKTTAYNFYDSLEKLTDNTGCGEIKRRYYAFLRAIRLWRNIRILKRGGMGVGGLRGGDFREVNGTRRGELAVQCIACPHPNINLPSDWQSQPPHLQFLYNFFLAIDACFRLKRKKVSSWEKDSSLQDGWAYFIEHDPYKKWCMQMKDQKEISTCTGLATLDFANTKYHANYDATGGIAGICACHEFLLPNTYGQTQVGERVKDFYRYANTDYVVASFLRNLCTLLFLVISYDIACQWHKNIIERFKNLPPLIRLCLILRIKRMRFVIPKLHILGHLLKCQEMFSVNYTPGCGETDAESIERLWSFIGPITTSLKEMGPGSHQDTLEDHFGHWNWCKLIGLGVLLKYRLLKHREELVRQESSFITFTRGQISEVPAWKKLVDEYEDGSSQTNPYSLPKSGLTMQDVRLELAKEDGQEALQGIPAICDKAPGEFLFIGLEIEHQQRQLRLDVSQARNPTPKELTAFVDRRAKITRQITHFRTLQLKYMPISLEVLSTLPIMTSSDSLPNAENTPLLLPSALSRNQRYSHHCHSNLAEIENRLRDAQCEESLNKLRHGLLVKRRLLDYKNRNARHQGPTTRSRSSINQQQRKIDFAAATYCAAWNAKLGLADGNRSELEWEKLEVNDVRCMEDLDEALRKERAAARKKGKELPEGAGESRRLISWIWETSKRGVNGTTEKVLFDEWCKAYARVRQYREEILLLKEEMRRCLATLEWQAQQWLSRIGTSLLGGAHADGVDAYAQQQAALRRRIADRFRGLWTDFDIPDPEVSTLPIMQDFRELQPLEPLPPAQPSQQADFSNSTHDSDDEDEESNTFDSEEEIMEEVEEEEEEEEEIITVSQDIEARLVEIEEGF</sequence>
<dbReference type="EMBL" id="JBANRG010000115">
    <property type="protein sequence ID" value="KAK7434860.1"/>
    <property type="molecule type" value="Genomic_DNA"/>
</dbReference>
<dbReference type="InterPro" id="IPR041457">
    <property type="entry name" value="CxC2_KDZ-assoc"/>
</dbReference>
<protein>
    <recommendedName>
        <fullName evidence="2">CxC2-like cysteine cluster KDZ transposase-associated domain-containing protein</fullName>
    </recommendedName>
</protein>
<evidence type="ECO:0000259" key="2">
    <source>
        <dbReference type="Pfam" id="PF18803"/>
    </source>
</evidence>
<gene>
    <name evidence="3" type="ORF">VKT23_019963</name>
</gene>
<name>A0ABR1IM66_9AGAR</name>
<keyword evidence="4" id="KW-1185">Reference proteome</keyword>
<evidence type="ECO:0000313" key="3">
    <source>
        <dbReference type="EMBL" id="KAK7434860.1"/>
    </source>
</evidence>